<accession>A0A1V2N7I3</accession>
<reference evidence="2 3" key="1">
    <citation type="journal article" date="2017" name="PLoS ONE">
        <title>Genomic sequence of 'Candidatus Liberibacter solanacearum' haplotype C and its comparison with haplotype A and B genomes.</title>
        <authorList>
            <person name="Wang J."/>
            <person name="Haapalainen M."/>
            <person name="Schott T."/>
            <person name="Thompson S.M."/>
            <person name="Smith G.R."/>
            <person name="Nissinen A.I."/>
            <person name="Pirhonen M."/>
        </authorList>
    </citation>
    <scope>NUCLEOTIDE SEQUENCE [LARGE SCALE GENOMIC DNA]</scope>
    <source>
        <strain evidence="2 3">FIN111</strain>
    </source>
</reference>
<evidence type="ECO:0000313" key="2">
    <source>
        <dbReference type="EMBL" id="ONI58843.1"/>
    </source>
</evidence>
<feature type="chain" id="PRO_5012302003" description="Outer membrane protein beta-barrel domain-containing protein" evidence="1">
    <location>
        <begin position="22"/>
        <end position="186"/>
    </location>
</feature>
<comment type="caution">
    <text evidence="2">The sequence shown here is derived from an EMBL/GenBank/DDBJ whole genome shotgun (WGS) entry which is preliminary data.</text>
</comment>
<gene>
    <name evidence="2" type="ORF">AYO25_04635</name>
</gene>
<organism evidence="2 3">
    <name type="scientific">Candidatus Liberibacter solanacearum</name>
    <dbReference type="NCBI Taxonomy" id="556287"/>
    <lineage>
        <taxon>Bacteria</taxon>
        <taxon>Pseudomonadati</taxon>
        <taxon>Pseudomonadota</taxon>
        <taxon>Alphaproteobacteria</taxon>
        <taxon>Hyphomicrobiales</taxon>
        <taxon>Rhizobiaceae</taxon>
        <taxon>Liberibacter</taxon>
    </lineage>
</organism>
<dbReference type="Proteomes" id="UP000189542">
    <property type="component" value="Unassembled WGS sequence"/>
</dbReference>
<proteinExistence type="predicted"/>
<evidence type="ECO:0000313" key="3">
    <source>
        <dbReference type="Proteomes" id="UP000189542"/>
    </source>
</evidence>
<evidence type="ECO:0000256" key="1">
    <source>
        <dbReference type="SAM" id="SignalP"/>
    </source>
</evidence>
<name>A0A1V2N7I3_9HYPH</name>
<sequence>MRAFALGLCSLLIFTGYPAFAESTKKIEHVVSFPTPKYGVKSSYHPFAEVHGSKKFSSVEIGYRFPLSIYGRSFFTGEIEKLISYGMDVSIGMGKVLEKNEVSKFSPLVSFSSFLTLYESHSVSVLFNTKLGLVGKYTIFSLGPELTYKIKDRFSVGINISPYIIRYMDKDDTAIRSLSLGFNIQF</sequence>
<feature type="signal peptide" evidence="1">
    <location>
        <begin position="1"/>
        <end position="21"/>
    </location>
</feature>
<dbReference type="AlphaFoldDB" id="A0A1V2N7I3"/>
<protein>
    <recommendedName>
        <fullName evidence="4">Outer membrane protein beta-barrel domain-containing protein</fullName>
    </recommendedName>
</protein>
<keyword evidence="1" id="KW-0732">Signal</keyword>
<evidence type="ECO:0008006" key="4">
    <source>
        <dbReference type="Google" id="ProtNLM"/>
    </source>
</evidence>
<dbReference type="RefSeq" id="WP_076969673.1">
    <property type="nucleotide sequence ID" value="NZ_LVWB01000013.1"/>
</dbReference>
<dbReference type="EMBL" id="LVWB01000013">
    <property type="protein sequence ID" value="ONI58843.1"/>
    <property type="molecule type" value="Genomic_DNA"/>
</dbReference>